<evidence type="ECO:0000313" key="1">
    <source>
        <dbReference type="EnsemblMetazoa" id="GPPI029129-PA"/>
    </source>
</evidence>
<dbReference type="Proteomes" id="UP000092460">
    <property type="component" value="Unassembled WGS sequence"/>
</dbReference>
<reference evidence="2" key="1">
    <citation type="submission" date="2015-01" db="EMBL/GenBank/DDBJ databases">
        <authorList>
            <person name="Aksoy S."/>
            <person name="Warren W."/>
            <person name="Wilson R.K."/>
        </authorList>
    </citation>
    <scope>NUCLEOTIDE SEQUENCE [LARGE SCALE GENOMIC DNA]</scope>
    <source>
        <strain evidence="2">IAEA</strain>
    </source>
</reference>
<dbReference type="STRING" id="67801.A0A1B0BGC4"/>
<organism evidence="1 2">
    <name type="scientific">Glossina palpalis gambiensis</name>
    <dbReference type="NCBI Taxonomy" id="67801"/>
    <lineage>
        <taxon>Eukaryota</taxon>
        <taxon>Metazoa</taxon>
        <taxon>Ecdysozoa</taxon>
        <taxon>Arthropoda</taxon>
        <taxon>Hexapoda</taxon>
        <taxon>Insecta</taxon>
        <taxon>Pterygota</taxon>
        <taxon>Neoptera</taxon>
        <taxon>Endopterygota</taxon>
        <taxon>Diptera</taxon>
        <taxon>Brachycera</taxon>
        <taxon>Muscomorpha</taxon>
        <taxon>Hippoboscoidea</taxon>
        <taxon>Glossinidae</taxon>
        <taxon>Glossina</taxon>
    </lineage>
</organism>
<keyword evidence="2" id="KW-1185">Reference proteome</keyword>
<sequence>MAKNNPYYSSIRDKSNMKHAKAEFADMFTKQHISKYPAREERRKAVDELQKQKHRSSSMLSNCTQPTSNVNLTNLAVSLEIAKKSKPFTDRMQLIDLKISALRNGEFTELKSKLEELEVQKCMYIKQQKWTALKEMPLVEALIIDAWSSLPD</sequence>
<dbReference type="EMBL" id="JXJN01013823">
    <property type="status" value="NOT_ANNOTATED_CDS"/>
    <property type="molecule type" value="Genomic_DNA"/>
</dbReference>
<dbReference type="AlphaFoldDB" id="A0A1B0BGC4"/>
<protein>
    <submittedName>
        <fullName evidence="1">Uncharacterized protein</fullName>
    </submittedName>
</protein>
<reference evidence="1" key="2">
    <citation type="submission" date="2020-05" db="UniProtKB">
        <authorList>
            <consortium name="EnsemblMetazoa"/>
        </authorList>
    </citation>
    <scope>IDENTIFICATION</scope>
    <source>
        <strain evidence="1">IAEA</strain>
    </source>
</reference>
<proteinExistence type="predicted"/>
<evidence type="ECO:0000313" key="2">
    <source>
        <dbReference type="Proteomes" id="UP000092460"/>
    </source>
</evidence>
<name>A0A1B0BGC4_9MUSC</name>
<dbReference type="EMBL" id="JXJN01013824">
    <property type="status" value="NOT_ANNOTATED_CDS"/>
    <property type="molecule type" value="Genomic_DNA"/>
</dbReference>
<accession>A0A1B0BGC4</accession>
<dbReference type="EnsemblMetazoa" id="GPPI029129-RA">
    <property type="protein sequence ID" value="GPPI029129-PA"/>
    <property type="gene ID" value="GPPI029129"/>
</dbReference>
<dbReference type="VEuPathDB" id="VectorBase:GPPI029129"/>